<evidence type="ECO:0000256" key="4">
    <source>
        <dbReference type="ARBA" id="ARBA00022989"/>
    </source>
</evidence>
<evidence type="ECO:0000256" key="9">
    <source>
        <dbReference type="ARBA" id="ARBA00023303"/>
    </source>
</evidence>
<evidence type="ECO:0000256" key="10">
    <source>
        <dbReference type="SAM" id="Phobius"/>
    </source>
</evidence>
<feature type="signal peptide" evidence="11">
    <location>
        <begin position="1"/>
        <end position="37"/>
    </location>
</feature>
<feature type="transmembrane region" description="Helical" evidence="10">
    <location>
        <begin position="217"/>
        <end position="241"/>
    </location>
</feature>
<organism evidence="14 15">
    <name type="scientific">Candidatus Promineifilum breve</name>
    <dbReference type="NCBI Taxonomy" id="1806508"/>
    <lineage>
        <taxon>Bacteria</taxon>
        <taxon>Bacillati</taxon>
        <taxon>Chloroflexota</taxon>
        <taxon>Ardenticatenia</taxon>
        <taxon>Candidatus Promineifilales</taxon>
        <taxon>Candidatus Promineifilaceae</taxon>
        <taxon>Candidatus Promineifilum</taxon>
    </lineage>
</organism>
<sequence>MNHRISHRSPLFRRVAPLALLLLLAAVAALVAAPARAQTGQPLRVATKPLAPFVILDGPEPAGLSVDLWAEIAQRLGYEYEWVAYETVVEILDAVENGAADVAIAGISMTRARETAVDFTHPFYDAGLQILVPSRSSFSWRETLAQFSSPGMRAFVVLALLAGLIMAHFIYLTERRHNPEFQRGYLRGLWEALWWLLTIVAGGQYPDQPTTSPARRLMTITFWLVGLLLVAQFTATVTSALTVQQLSSDIDGPEDLPGRRVVTVDGSTAADFLTGQNIGFVAVTTIDEAYALLAAGEADAVVYDAPVLRYYTVTAGRGVAGVVGSVFKPEKYGIALPANSPLREPINEVLLEMYQDGTLSEIESRWFSE</sequence>
<keyword evidence="9" id="KW-0407">Ion channel</keyword>
<accession>A0A160T8H2</accession>
<dbReference type="Pfam" id="PF00060">
    <property type="entry name" value="Lig_chan"/>
    <property type="match status" value="1"/>
</dbReference>
<dbReference type="PANTHER" id="PTHR18966">
    <property type="entry name" value="IONOTROPIC GLUTAMATE RECEPTOR"/>
    <property type="match status" value="1"/>
</dbReference>
<dbReference type="EMBL" id="LN890656">
    <property type="protein sequence ID" value="CUS06029.1"/>
    <property type="molecule type" value="Genomic_DNA"/>
</dbReference>
<keyword evidence="15" id="KW-1185">Reference proteome</keyword>
<dbReference type="Pfam" id="PF00497">
    <property type="entry name" value="SBP_bac_3"/>
    <property type="match status" value="1"/>
</dbReference>
<comment type="subcellular location">
    <subcellularLocation>
        <location evidence="1">Membrane</location>
        <topology evidence="1">Multi-pass membrane protein</topology>
    </subcellularLocation>
</comment>
<dbReference type="Proteomes" id="UP000215027">
    <property type="component" value="Chromosome II"/>
</dbReference>
<gene>
    <name evidence="14" type="ORF">CFX0092_B0495</name>
</gene>
<dbReference type="KEGG" id="pbf:CFX0092_B0495"/>
<protein>
    <submittedName>
        <fullName evidence="14">Amino acid ABC transporter substrate-binding protein, PAAT family</fullName>
    </submittedName>
</protein>
<evidence type="ECO:0000313" key="14">
    <source>
        <dbReference type="EMBL" id="CUS06029.1"/>
    </source>
</evidence>
<feature type="domain" description="Ionotropic glutamate receptor C-terminal" evidence="13">
    <location>
        <begin position="42"/>
        <end position="369"/>
    </location>
</feature>
<dbReference type="RefSeq" id="WP_095045362.1">
    <property type="nucleotide sequence ID" value="NZ_LN890656.1"/>
</dbReference>
<dbReference type="AlphaFoldDB" id="A0A160T8H2"/>
<reference evidence="14" key="1">
    <citation type="submission" date="2016-01" db="EMBL/GenBank/DDBJ databases">
        <authorList>
            <person name="Mcilroy J.S."/>
            <person name="Karst M S."/>
            <person name="Albertsen M."/>
        </authorList>
    </citation>
    <scope>NUCLEOTIDE SEQUENCE</scope>
    <source>
        <strain evidence="14">Cfx-K</strain>
    </source>
</reference>
<evidence type="ECO:0000256" key="11">
    <source>
        <dbReference type="SAM" id="SignalP"/>
    </source>
</evidence>
<keyword evidence="5" id="KW-0406">Ion transport</keyword>
<name>A0A160T8H2_9CHLR</name>
<evidence type="ECO:0000256" key="7">
    <source>
        <dbReference type="ARBA" id="ARBA00023170"/>
    </source>
</evidence>
<feature type="domain" description="Solute-binding protein family 3/N-terminal" evidence="12">
    <location>
        <begin position="42"/>
        <end position="369"/>
    </location>
</feature>
<evidence type="ECO:0000256" key="8">
    <source>
        <dbReference type="ARBA" id="ARBA00023180"/>
    </source>
</evidence>
<evidence type="ECO:0000256" key="6">
    <source>
        <dbReference type="ARBA" id="ARBA00023136"/>
    </source>
</evidence>
<dbReference type="Gene3D" id="1.10.287.70">
    <property type="match status" value="1"/>
</dbReference>
<dbReference type="SUPFAM" id="SSF81324">
    <property type="entry name" value="Voltage-gated potassium channels"/>
    <property type="match status" value="1"/>
</dbReference>
<evidence type="ECO:0000259" key="12">
    <source>
        <dbReference type="SMART" id="SM00062"/>
    </source>
</evidence>
<dbReference type="SMART" id="SM00079">
    <property type="entry name" value="PBPe"/>
    <property type="match status" value="1"/>
</dbReference>
<keyword evidence="6 10" id="KW-0472">Membrane</keyword>
<evidence type="ECO:0000256" key="2">
    <source>
        <dbReference type="ARBA" id="ARBA00022448"/>
    </source>
</evidence>
<evidence type="ECO:0000313" key="15">
    <source>
        <dbReference type="Proteomes" id="UP000215027"/>
    </source>
</evidence>
<keyword evidence="4 10" id="KW-1133">Transmembrane helix</keyword>
<keyword evidence="3 10" id="KW-0812">Transmembrane</keyword>
<dbReference type="SUPFAM" id="SSF53850">
    <property type="entry name" value="Periplasmic binding protein-like II"/>
    <property type="match status" value="1"/>
</dbReference>
<feature type="transmembrane region" description="Helical" evidence="10">
    <location>
        <begin position="184"/>
        <end position="205"/>
    </location>
</feature>
<feature type="chain" id="PRO_5007820730" evidence="11">
    <location>
        <begin position="38"/>
        <end position="369"/>
    </location>
</feature>
<dbReference type="InterPro" id="IPR001320">
    <property type="entry name" value="Iontro_rcpt_C"/>
</dbReference>
<evidence type="ECO:0000259" key="13">
    <source>
        <dbReference type="SMART" id="SM00079"/>
    </source>
</evidence>
<feature type="transmembrane region" description="Helical" evidence="10">
    <location>
        <begin position="151"/>
        <end position="172"/>
    </location>
</feature>
<dbReference type="Gene3D" id="3.40.190.10">
    <property type="entry name" value="Periplasmic binding protein-like II"/>
    <property type="match status" value="2"/>
</dbReference>
<keyword evidence="2" id="KW-0813">Transport</keyword>
<dbReference type="GO" id="GO:0015276">
    <property type="term" value="F:ligand-gated monoatomic ion channel activity"/>
    <property type="evidence" value="ECO:0007669"/>
    <property type="project" value="InterPro"/>
</dbReference>
<proteinExistence type="predicted"/>
<dbReference type="OrthoDB" id="9799090at2"/>
<keyword evidence="8" id="KW-0325">Glycoprotein</keyword>
<evidence type="ECO:0000256" key="3">
    <source>
        <dbReference type="ARBA" id="ARBA00022692"/>
    </source>
</evidence>
<dbReference type="GO" id="GO:0016020">
    <property type="term" value="C:membrane"/>
    <property type="evidence" value="ECO:0007669"/>
    <property type="project" value="UniProtKB-SubCell"/>
</dbReference>
<dbReference type="InterPro" id="IPR015683">
    <property type="entry name" value="Ionotropic_Glu_rcpt"/>
</dbReference>
<keyword evidence="11" id="KW-0732">Signal</keyword>
<dbReference type="SMART" id="SM00062">
    <property type="entry name" value="PBPb"/>
    <property type="match status" value="1"/>
</dbReference>
<evidence type="ECO:0000256" key="5">
    <source>
        <dbReference type="ARBA" id="ARBA00023065"/>
    </source>
</evidence>
<dbReference type="InterPro" id="IPR001638">
    <property type="entry name" value="Solute-binding_3/MltF_N"/>
</dbReference>
<keyword evidence="7" id="KW-0675">Receptor</keyword>
<evidence type="ECO:0000256" key="1">
    <source>
        <dbReference type="ARBA" id="ARBA00004141"/>
    </source>
</evidence>